<keyword evidence="4" id="KW-1185">Reference proteome</keyword>
<evidence type="ECO:0000256" key="2">
    <source>
        <dbReference type="SAM" id="Phobius"/>
    </source>
</evidence>
<proteinExistence type="predicted"/>
<evidence type="ECO:0000313" key="3">
    <source>
        <dbReference type="EMBL" id="ANZ77464.1"/>
    </source>
</evidence>
<keyword evidence="2" id="KW-1133">Transmembrane helix</keyword>
<feature type="region of interest" description="Disordered" evidence="1">
    <location>
        <begin position="1"/>
        <end position="77"/>
    </location>
</feature>
<reference evidence="3 4" key="1">
    <citation type="submission" date="2016-02" db="EMBL/GenBank/DDBJ databases">
        <title>Comparative genomic and transcriptomic foundation for Pichia pastoris.</title>
        <authorList>
            <person name="Love K.R."/>
            <person name="Shah K.A."/>
            <person name="Whittaker C.A."/>
            <person name="Wu J."/>
            <person name="Bartlett M.C."/>
            <person name="Ma D."/>
            <person name="Leeson R.L."/>
            <person name="Priest M."/>
            <person name="Young S.K."/>
            <person name="Love J.C."/>
        </authorList>
    </citation>
    <scope>NUCLEOTIDE SEQUENCE [LARGE SCALE GENOMIC DNA]</scope>
    <source>
        <strain evidence="3 4">ATCC 28485</strain>
    </source>
</reference>
<feature type="region of interest" description="Disordered" evidence="1">
    <location>
        <begin position="347"/>
        <end position="366"/>
    </location>
</feature>
<dbReference type="EMBL" id="CP014587">
    <property type="protein sequence ID" value="ANZ77464.1"/>
    <property type="molecule type" value="Genomic_DNA"/>
</dbReference>
<dbReference type="Proteomes" id="UP000094565">
    <property type="component" value="Chromosome 4"/>
</dbReference>
<organism evidence="3 4">
    <name type="scientific">Komagataella pastoris</name>
    <name type="common">Yeast</name>
    <name type="synonym">Pichia pastoris</name>
    <dbReference type="NCBI Taxonomy" id="4922"/>
    <lineage>
        <taxon>Eukaryota</taxon>
        <taxon>Fungi</taxon>
        <taxon>Dikarya</taxon>
        <taxon>Ascomycota</taxon>
        <taxon>Saccharomycotina</taxon>
        <taxon>Pichiomycetes</taxon>
        <taxon>Pichiales</taxon>
        <taxon>Pichiaceae</taxon>
        <taxon>Komagataella</taxon>
    </lineage>
</organism>
<protein>
    <submittedName>
        <fullName evidence="3">BA75_04941T0</fullName>
    </submittedName>
</protein>
<feature type="compositionally biased region" description="Basic and acidic residues" evidence="1">
    <location>
        <begin position="128"/>
        <end position="150"/>
    </location>
</feature>
<accession>A0A1B2JHD3</accession>
<gene>
    <name evidence="3" type="ORF">ATY40_BA7504941</name>
</gene>
<evidence type="ECO:0000256" key="1">
    <source>
        <dbReference type="SAM" id="MobiDB-lite"/>
    </source>
</evidence>
<dbReference type="AlphaFoldDB" id="A0A1B2JHD3"/>
<dbReference type="OrthoDB" id="3992773at2759"/>
<feature type="compositionally biased region" description="Low complexity" evidence="1">
    <location>
        <begin position="8"/>
        <end position="19"/>
    </location>
</feature>
<evidence type="ECO:0000313" key="4">
    <source>
        <dbReference type="Proteomes" id="UP000094565"/>
    </source>
</evidence>
<keyword evidence="2" id="KW-0472">Membrane</keyword>
<sequence>MSTDSNFGYGISISGGSRSTQSLGTSRVTPSRSANHEGKENKAFSMISPKKLISKLSKSSVSSTNTSPSKQDSFVDRKYKIELENSFSDRSVSEVDLLEDSLDTTEGNSAESLDLIPPQATLRQKRSNSQDRAENRVLKEKETAVRESQRHTGFFTESMLSPSDGSRKETSDSPGSISIPTAELSKKNLSDVSKSTSENSHNRKWEVRSSLLPENLSSIHLDDSPIEIYEDAEEIINETVEDPRSSLPLQNEWEMEDTIPEGRLVQSASAPVITTDDINKELRKSISTPALTDSDLAEFRKVIPGSSHYHVFSDSKPPFTEDSSQLAYHKIRDRNFDAYYSTDPIRLSSGSSSQGSDEKNLLLGSRKPSDPYRLPYEDEDGYRFWTKTPLNRECPKKVALWLLVGAILAPPVWIMMYVGFLDSSVGRLPPKYRVMSGVLALSMIILTAMGIAVGFAYGLNNR</sequence>
<feature type="compositionally biased region" description="Polar residues" evidence="1">
    <location>
        <begin position="190"/>
        <end position="199"/>
    </location>
</feature>
<feature type="compositionally biased region" description="Polar residues" evidence="1">
    <location>
        <begin position="20"/>
        <end position="33"/>
    </location>
</feature>
<name>A0A1B2JHD3_PICPA</name>
<feature type="transmembrane region" description="Helical" evidence="2">
    <location>
        <begin position="432"/>
        <end position="457"/>
    </location>
</feature>
<feature type="region of interest" description="Disordered" evidence="1">
    <location>
        <begin position="103"/>
        <end position="205"/>
    </location>
</feature>
<feature type="transmembrane region" description="Helical" evidence="2">
    <location>
        <begin position="398"/>
        <end position="420"/>
    </location>
</feature>
<feature type="compositionally biased region" description="Low complexity" evidence="1">
    <location>
        <begin position="45"/>
        <end position="70"/>
    </location>
</feature>
<keyword evidence="2" id="KW-0812">Transmembrane</keyword>